<evidence type="ECO:0000313" key="6">
    <source>
        <dbReference type="Proteomes" id="UP001160142"/>
    </source>
</evidence>
<name>A0ABT6KP06_9MICO</name>
<dbReference type="PANTHER" id="PTHR42781">
    <property type="entry name" value="SPERMIDINE/PUTRESCINE IMPORT ATP-BINDING PROTEIN POTA"/>
    <property type="match status" value="1"/>
</dbReference>
<dbReference type="InterPro" id="IPR017871">
    <property type="entry name" value="ABC_transporter-like_CS"/>
</dbReference>
<dbReference type="InterPro" id="IPR003439">
    <property type="entry name" value="ABC_transporter-like_ATP-bd"/>
</dbReference>
<sequence>MTQRARALEATISVPRDAFTVEVELHVEPGEPLCIVGPNGAGKSTILGALAGTVHAHGSIRVGARDVITAPIEARRMGYVFQDYLLFPHLTVIENVAFGPRSRGVARDEARERASSWLQRFGVHDLAQRRPSELSGGQAQRVALARALAAEPDVLLLDEPLAALDVEVRDEVRSELRRHLREWGGIAVLVTHDAADVRSLAHDVMVLERGRVTQRGTLDGLRRHPATDYVRRLTGAQSE</sequence>
<evidence type="ECO:0000313" key="5">
    <source>
        <dbReference type="EMBL" id="MDH6181594.1"/>
    </source>
</evidence>
<evidence type="ECO:0000256" key="1">
    <source>
        <dbReference type="ARBA" id="ARBA00022448"/>
    </source>
</evidence>
<dbReference type="InterPro" id="IPR050093">
    <property type="entry name" value="ABC_SmlMolc_Importer"/>
</dbReference>
<dbReference type="GO" id="GO:0005524">
    <property type="term" value="F:ATP binding"/>
    <property type="evidence" value="ECO:0007669"/>
    <property type="project" value="UniProtKB-KW"/>
</dbReference>
<keyword evidence="1" id="KW-0813">Transport</keyword>
<keyword evidence="3 5" id="KW-0067">ATP-binding</keyword>
<dbReference type="PROSITE" id="PS50893">
    <property type="entry name" value="ABC_TRANSPORTER_2"/>
    <property type="match status" value="1"/>
</dbReference>
<keyword evidence="2" id="KW-0547">Nucleotide-binding</keyword>
<dbReference type="PROSITE" id="PS00211">
    <property type="entry name" value="ABC_TRANSPORTER_1"/>
    <property type="match status" value="1"/>
</dbReference>
<proteinExistence type="predicted"/>
<protein>
    <submittedName>
        <fullName evidence="5">Molybdate transport system ATP-binding protein</fullName>
    </submittedName>
</protein>
<comment type="caution">
    <text evidence="5">The sequence shown here is derived from an EMBL/GenBank/DDBJ whole genome shotgun (WGS) entry which is preliminary data.</text>
</comment>
<organism evidence="5 6">
    <name type="scientific">Antiquaquibacter oligotrophicus</name>
    <dbReference type="NCBI Taxonomy" id="2880260"/>
    <lineage>
        <taxon>Bacteria</taxon>
        <taxon>Bacillati</taxon>
        <taxon>Actinomycetota</taxon>
        <taxon>Actinomycetes</taxon>
        <taxon>Micrococcales</taxon>
        <taxon>Microbacteriaceae</taxon>
        <taxon>Antiquaquibacter</taxon>
    </lineage>
</organism>
<gene>
    <name evidence="5" type="ORF">M2152_001776</name>
</gene>
<dbReference type="Gene3D" id="3.40.50.300">
    <property type="entry name" value="P-loop containing nucleotide triphosphate hydrolases"/>
    <property type="match status" value="1"/>
</dbReference>
<dbReference type="PANTHER" id="PTHR42781:SF4">
    <property type="entry name" value="SPERMIDINE_PUTRESCINE IMPORT ATP-BINDING PROTEIN POTA"/>
    <property type="match status" value="1"/>
</dbReference>
<dbReference type="Proteomes" id="UP001160142">
    <property type="component" value="Unassembled WGS sequence"/>
</dbReference>
<reference evidence="5 6" key="1">
    <citation type="submission" date="2023-04" db="EMBL/GenBank/DDBJ databases">
        <title>Genome Encyclopedia of Bacteria and Archaea VI: Functional Genomics of Type Strains.</title>
        <authorList>
            <person name="Whitman W."/>
        </authorList>
    </citation>
    <scope>NUCLEOTIDE SEQUENCE [LARGE SCALE GENOMIC DNA]</scope>
    <source>
        <strain evidence="5 6">SG_E_30_P1</strain>
    </source>
</reference>
<dbReference type="InterPro" id="IPR003593">
    <property type="entry name" value="AAA+_ATPase"/>
</dbReference>
<dbReference type="RefSeq" id="WP_322133902.1">
    <property type="nucleotide sequence ID" value="NZ_CP085036.1"/>
</dbReference>
<feature type="domain" description="ABC transporter" evidence="4">
    <location>
        <begin position="5"/>
        <end position="234"/>
    </location>
</feature>
<evidence type="ECO:0000259" key="4">
    <source>
        <dbReference type="PROSITE" id="PS50893"/>
    </source>
</evidence>
<evidence type="ECO:0000256" key="2">
    <source>
        <dbReference type="ARBA" id="ARBA00022741"/>
    </source>
</evidence>
<dbReference type="EMBL" id="JARXVQ010000001">
    <property type="protein sequence ID" value="MDH6181594.1"/>
    <property type="molecule type" value="Genomic_DNA"/>
</dbReference>
<dbReference type="InterPro" id="IPR027417">
    <property type="entry name" value="P-loop_NTPase"/>
</dbReference>
<dbReference type="SMART" id="SM00382">
    <property type="entry name" value="AAA"/>
    <property type="match status" value="1"/>
</dbReference>
<dbReference type="SUPFAM" id="SSF52540">
    <property type="entry name" value="P-loop containing nucleoside triphosphate hydrolases"/>
    <property type="match status" value="1"/>
</dbReference>
<dbReference type="Pfam" id="PF00005">
    <property type="entry name" value="ABC_tran"/>
    <property type="match status" value="1"/>
</dbReference>
<keyword evidence="6" id="KW-1185">Reference proteome</keyword>
<accession>A0ABT6KP06</accession>
<evidence type="ECO:0000256" key="3">
    <source>
        <dbReference type="ARBA" id="ARBA00022840"/>
    </source>
</evidence>